<evidence type="ECO:0000313" key="1">
    <source>
        <dbReference type="EMBL" id="GAA1834546.1"/>
    </source>
</evidence>
<dbReference type="Pfam" id="PF08843">
    <property type="entry name" value="AbiEii"/>
    <property type="match status" value="1"/>
</dbReference>
<dbReference type="RefSeq" id="WP_344140000.1">
    <property type="nucleotide sequence ID" value="NZ_BAAALT010000284.1"/>
</dbReference>
<dbReference type="InterPro" id="IPR014942">
    <property type="entry name" value="AbiEii"/>
</dbReference>
<comment type="caution">
    <text evidence="1">The sequence shown here is derived from an EMBL/GenBank/DDBJ whole genome shotgun (WGS) entry which is preliminary data.</text>
</comment>
<accession>A0ABP4Z1F0</accession>
<sequence length="219" mass="23596">MLARHRAITQIALAAGGPYGLALAGGYAVSEHGMGERPSGDVDLFTDWHRRGDFPAAVDAVIAALAAQGYTVTAVAHTETFARLLVATTDSPDDPDKMELSADWRAHPPVILDVGPVLHPDDAVANKMTALFGRAEARDFLDVDAALASGRYTRQRLVELAANADGGFDPILFADAIGSLAQRTDAEFADYEVTAQQISAVRRRFAEWRDEILKQHGTR</sequence>
<name>A0ABP4Z1F0_9ACTN</name>
<reference evidence="2" key="1">
    <citation type="journal article" date="2019" name="Int. J. Syst. Evol. Microbiol.">
        <title>The Global Catalogue of Microorganisms (GCM) 10K type strain sequencing project: providing services to taxonomists for standard genome sequencing and annotation.</title>
        <authorList>
            <consortium name="The Broad Institute Genomics Platform"/>
            <consortium name="The Broad Institute Genome Sequencing Center for Infectious Disease"/>
            <person name="Wu L."/>
            <person name="Ma J."/>
        </authorList>
    </citation>
    <scope>NUCLEOTIDE SEQUENCE [LARGE SCALE GENOMIC DNA]</scope>
    <source>
        <strain evidence="2">JCM 13250</strain>
    </source>
</reference>
<dbReference type="Proteomes" id="UP001500218">
    <property type="component" value="Unassembled WGS sequence"/>
</dbReference>
<evidence type="ECO:0008006" key="3">
    <source>
        <dbReference type="Google" id="ProtNLM"/>
    </source>
</evidence>
<gene>
    <name evidence="1" type="ORF">GCM10009682_61090</name>
</gene>
<protein>
    <recommendedName>
        <fullName evidence="3">Nucleotidyltransferase AbiEii toxin of type IV toxin-antitoxin system</fullName>
    </recommendedName>
</protein>
<dbReference type="EMBL" id="BAAALT010000284">
    <property type="protein sequence ID" value="GAA1834546.1"/>
    <property type="molecule type" value="Genomic_DNA"/>
</dbReference>
<keyword evidence="2" id="KW-1185">Reference proteome</keyword>
<proteinExistence type="predicted"/>
<evidence type="ECO:0000313" key="2">
    <source>
        <dbReference type="Proteomes" id="UP001500218"/>
    </source>
</evidence>
<organism evidence="1 2">
    <name type="scientific">Luedemannella flava</name>
    <dbReference type="NCBI Taxonomy" id="349316"/>
    <lineage>
        <taxon>Bacteria</taxon>
        <taxon>Bacillati</taxon>
        <taxon>Actinomycetota</taxon>
        <taxon>Actinomycetes</taxon>
        <taxon>Micromonosporales</taxon>
        <taxon>Micromonosporaceae</taxon>
        <taxon>Luedemannella</taxon>
    </lineage>
</organism>